<accession>A0AAV0PG32</accession>
<dbReference type="SMART" id="SM00382">
    <property type="entry name" value="AAA"/>
    <property type="match status" value="2"/>
</dbReference>
<feature type="transmembrane region" description="Helical" evidence="10">
    <location>
        <begin position="294"/>
        <end position="318"/>
    </location>
</feature>
<dbReference type="CDD" id="cd03249">
    <property type="entry name" value="ABC_MTABC3_MDL1_MDL2"/>
    <property type="match status" value="1"/>
</dbReference>
<sequence length="638" mass="70292">MNALPNLSFISQAVLAASRVNEMVDRVPGIDSEDDEKKVLSRIKGSIYFKDVHFSYPSRPESLVLREFSLRIRHGETVALVGGSGSGKSTVVALLERFYDPVKGNILLDGHDIKKLHPGWLRSQMGLVNQEPILFATTIQENILFGNEEASTKHVERAAMAANIHDFIKKLPNGYQTQEAQLVRSLIGDRMSLLIQISFSATIAFIVSLIVTWRLAIVIISIQPLIIGSFYSRSVLMKTLSAKARAEQRVGSQLASESIINHRTITAFSSQRRILTLFAQTMEGPKKEIVKQSWFSGIGLCSSQFLTTAAMALTYWYGGKLLNEGLIKPKHLFQAFFLLMSTGKNIADAGSMSSDIAKGGSAIRSVFEILDRKTEIDPVDPKGIKLRKPINGKIELDKIFFTYQTRPDQPIFRGLSLKIEAGKTIALVGPSGSGKSTVLALIERFYDPQGGTLLIDGRDIRSYNLRKLRSYIALVSQEPTLFAGTIRDNIAHGNDSATEAEIRRAAIRANAHQFISSLKQGYDTYCGERGVQLSGGQKQRIALARAILKDPAILLLDEATSALDSMSENLVQEALEKMMVERTCVVVAHRLATIQKADTVAVINKGKIAEEGSHRNLIALHGIYYSLVKTQGGTSPYR</sequence>
<dbReference type="InterPro" id="IPR017871">
    <property type="entry name" value="ABC_transporter-like_CS"/>
</dbReference>
<evidence type="ECO:0000256" key="5">
    <source>
        <dbReference type="ARBA" id="ARBA00022737"/>
    </source>
</evidence>
<dbReference type="GO" id="GO:0005524">
    <property type="term" value="F:ATP binding"/>
    <property type="evidence" value="ECO:0007669"/>
    <property type="project" value="UniProtKB-KW"/>
</dbReference>
<dbReference type="SUPFAM" id="SSF90123">
    <property type="entry name" value="ABC transporter transmembrane region"/>
    <property type="match status" value="1"/>
</dbReference>
<comment type="caution">
    <text evidence="13">The sequence shown here is derived from an EMBL/GenBank/DDBJ whole genome shotgun (WGS) entry which is preliminary data.</text>
</comment>
<feature type="domain" description="ABC transmembrane type-1" evidence="12">
    <location>
        <begin position="177"/>
        <end position="358"/>
    </location>
</feature>
<feature type="domain" description="ABC transporter" evidence="11">
    <location>
        <begin position="394"/>
        <end position="630"/>
    </location>
</feature>
<evidence type="ECO:0000256" key="9">
    <source>
        <dbReference type="ARBA" id="ARBA00023136"/>
    </source>
</evidence>
<dbReference type="PROSITE" id="PS50893">
    <property type="entry name" value="ABC_TRANSPORTER_2"/>
    <property type="match status" value="2"/>
</dbReference>
<evidence type="ECO:0000313" key="13">
    <source>
        <dbReference type="EMBL" id="CAI0469208.1"/>
    </source>
</evidence>
<dbReference type="GO" id="GO:0015421">
    <property type="term" value="F:ABC-type oligopeptide transporter activity"/>
    <property type="evidence" value="ECO:0007669"/>
    <property type="project" value="TreeGrafter"/>
</dbReference>
<evidence type="ECO:0000256" key="8">
    <source>
        <dbReference type="ARBA" id="ARBA00022989"/>
    </source>
</evidence>
<evidence type="ECO:0000256" key="1">
    <source>
        <dbReference type="ARBA" id="ARBA00004141"/>
    </source>
</evidence>
<dbReference type="Gene3D" id="1.20.1560.10">
    <property type="entry name" value="ABC transporter type 1, transmembrane domain"/>
    <property type="match status" value="2"/>
</dbReference>
<keyword evidence="5" id="KW-0677">Repeat</keyword>
<dbReference type="FunFam" id="3.40.50.300:FF:000205">
    <property type="entry name" value="ABC transporter B family member 4"/>
    <property type="match status" value="1"/>
</dbReference>
<dbReference type="InterPro" id="IPR039421">
    <property type="entry name" value="Type_1_exporter"/>
</dbReference>
<evidence type="ECO:0000313" key="14">
    <source>
        <dbReference type="Proteomes" id="UP001154282"/>
    </source>
</evidence>
<dbReference type="PANTHER" id="PTHR43394:SF11">
    <property type="entry name" value="ATP-BINDING CASSETTE TRANSPORTER"/>
    <property type="match status" value="1"/>
</dbReference>
<dbReference type="PROSITE" id="PS50929">
    <property type="entry name" value="ABC_TM1F"/>
    <property type="match status" value="1"/>
</dbReference>
<evidence type="ECO:0000256" key="3">
    <source>
        <dbReference type="ARBA" id="ARBA00022448"/>
    </source>
</evidence>
<evidence type="ECO:0000256" key="7">
    <source>
        <dbReference type="ARBA" id="ARBA00022840"/>
    </source>
</evidence>
<evidence type="ECO:0000259" key="11">
    <source>
        <dbReference type="PROSITE" id="PS50893"/>
    </source>
</evidence>
<dbReference type="InterPro" id="IPR036640">
    <property type="entry name" value="ABC1_TM_sf"/>
</dbReference>
<dbReference type="CDD" id="cd18578">
    <property type="entry name" value="ABC_6TM_Pgp_ABCB1_D2_like"/>
    <property type="match status" value="1"/>
</dbReference>
<evidence type="ECO:0000256" key="4">
    <source>
        <dbReference type="ARBA" id="ARBA00022692"/>
    </source>
</evidence>
<protein>
    <submittedName>
        <fullName evidence="13">Uncharacterized protein</fullName>
    </submittedName>
</protein>
<dbReference type="PROSITE" id="PS00211">
    <property type="entry name" value="ABC_TRANSPORTER_1"/>
    <property type="match status" value="1"/>
</dbReference>
<keyword evidence="9 10" id="KW-0472">Membrane</keyword>
<dbReference type="InterPro" id="IPR011527">
    <property type="entry name" value="ABC1_TM_dom"/>
</dbReference>
<evidence type="ECO:0000256" key="2">
    <source>
        <dbReference type="ARBA" id="ARBA00007577"/>
    </source>
</evidence>
<dbReference type="PANTHER" id="PTHR43394">
    <property type="entry name" value="ATP-DEPENDENT PERMEASE MDL1, MITOCHONDRIAL"/>
    <property type="match status" value="1"/>
</dbReference>
<dbReference type="GO" id="GO:0016887">
    <property type="term" value="F:ATP hydrolysis activity"/>
    <property type="evidence" value="ECO:0007669"/>
    <property type="project" value="InterPro"/>
</dbReference>
<keyword evidence="6" id="KW-0547">Nucleotide-binding</keyword>
<dbReference type="InterPro" id="IPR027417">
    <property type="entry name" value="P-loop_NTPase"/>
</dbReference>
<dbReference type="GO" id="GO:0005743">
    <property type="term" value="C:mitochondrial inner membrane"/>
    <property type="evidence" value="ECO:0007669"/>
    <property type="project" value="TreeGrafter"/>
</dbReference>
<dbReference type="SUPFAM" id="SSF52540">
    <property type="entry name" value="P-loop containing nucleoside triphosphate hydrolases"/>
    <property type="match status" value="2"/>
</dbReference>
<gene>
    <name evidence="13" type="ORF">LITE_LOCUS38102</name>
</gene>
<dbReference type="AlphaFoldDB" id="A0AAV0PG32"/>
<dbReference type="EMBL" id="CAMGYJ010000008">
    <property type="protein sequence ID" value="CAI0469208.1"/>
    <property type="molecule type" value="Genomic_DNA"/>
</dbReference>
<keyword evidence="14" id="KW-1185">Reference proteome</keyword>
<evidence type="ECO:0000256" key="10">
    <source>
        <dbReference type="SAM" id="Phobius"/>
    </source>
</evidence>
<comment type="subcellular location">
    <subcellularLocation>
        <location evidence="1">Membrane</location>
        <topology evidence="1">Multi-pass membrane protein</topology>
    </subcellularLocation>
</comment>
<keyword evidence="4 10" id="KW-0812">Transmembrane</keyword>
<evidence type="ECO:0000256" key="6">
    <source>
        <dbReference type="ARBA" id="ARBA00022741"/>
    </source>
</evidence>
<dbReference type="InterPro" id="IPR003593">
    <property type="entry name" value="AAA+_ATPase"/>
</dbReference>
<dbReference type="InterPro" id="IPR003439">
    <property type="entry name" value="ABC_transporter-like_ATP-bd"/>
</dbReference>
<dbReference type="Proteomes" id="UP001154282">
    <property type="component" value="Unassembled WGS sequence"/>
</dbReference>
<feature type="transmembrane region" description="Helical" evidence="10">
    <location>
        <begin position="193"/>
        <end position="211"/>
    </location>
</feature>
<comment type="similarity">
    <text evidence="2">Belongs to the ABC transporter superfamily. ABCB family. Multidrug resistance exporter (TC 3.A.1.201) subfamily.</text>
</comment>
<feature type="domain" description="ABC transporter" evidence="11">
    <location>
        <begin position="47"/>
        <end position="272"/>
    </location>
</feature>
<reference evidence="13" key="1">
    <citation type="submission" date="2022-08" db="EMBL/GenBank/DDBJ databases">
        <authorList>
            <person name="Gutierrez-Valencia J."/>
        </authorList>
    </citation>
    <scope>NUCLEOTIDE SEQUENCE</scope>
</reference>
<dbReference type="GO" id="GO:0090374">
    <property type="term" value="P:oligopeptide export from mitochondrion"/>
    <property type="evidence" value="ECO:0007669"/>
    <property type="project" value="TreeGrafter"/>
</dbReference>
<dbReference type="Pfam" id="PF00664">
    <property type="entry name" value="ABC_membrane"/>
    <property type="match status" value="1"/>
</dbReference>
<proteinExistence type="inferred from homology"/>
<keyword evidence="8 10" id="KW-1133">Transmembrane helix</keyword>
<dbReference type="Gene3D" id="3.40.50.300">
    <property type="entry name" value="P-loop containing nucleotide triphosphate hydrolases"/>
    <property type="match status" value="2"/>
</dbReference>
<evidence type="ECO:0000259" key="12">
    <source>
        <dbReference type="PROSITE" id="PS50929"/>
    </source>
</evidence>
<organism evidence="13 14">
    <name type="scientific">Linum tenue</name>
    <dbReference type="NCBI Taxonomy" id="586396"/>
    <lineage>
        <taxon>Eukaryota</taxon>
        <taxon>Viridiplantae</taxon>
        <taxon>Streptophyta</taxon>
        <taxon>Embryophyta</taxon>
        <taxon>Tracheophyta</taxon>
        <taxon>Spermatophyta</taxon>
        <taxon>Magnoliopsida</taxon>
        <taxon>eudicotyledons</taxon>
        <taxon>Gunneridae</taxon>
        <taxon>Pentapetalae</taxon>
        <taxon>rosids</taxon>
        <taxon>fabids</taxon>
        <taxon>Malpighiales</taxon>
        <taxon>Linaceae</taxon>
        <taxon>Linum</taxon>
    </lineage>
</organism>
<keyword evidence="7" id="KW-0067">ATP-binding</keyword>
<name>A0AAV0PG32_9ROSI</name>
<dbReference type="Pfam" id="PF00005">
    <property type="entry name" value="ABC_tran"/>
    <property type="match status" value="2"/>
</dbReference>
<keyword evidence="3" id="KW-0813">Transport</keyword>